<name>A0A1V3WMK5_MYCKA</name>
<organism evidence="1 2">
    <name type="scientific">Mycobacterium kansasii</name>
    <dbReference type="NCBI Taxonomy" id="1768"/>
    <lineage>
        <taxon>Bacteria</taxon>
        <taxon>Bacillati</taxon>
        <taxon>Actinomycetota</taxon>
        <taxon>Actinomycetes</taxon>
        <taxon>Mycobacteriales</taxon>
        <taxon>Mycobacteriaceae</taxon>
        <taxon>Mycobacterium</taxon>
    </lineage>
</organism>
<dbReference type="Proteomes" id="UP000188532">
    <property type="component" value="Unassembled WGS sequence"/>
</dbReference>
<evidence type="ECO:0000313" key="1">
    <source>
        <dbReference type="EMBL" id="OOK68190.1"/>
    </source>
</evidence>
<dbReference type="EMBL" id="MVBN01000008">
    <property type="protein sequence ID" value="OOK68190.1"/>
    <property type="molecule type" value="Genomic_DNA"/>
</dbReference>
<comment type="caution">
    <text evidence="1">The sequence shown here is derived from an EMBL/GenBank/DDBJ whole genome shotgun (WGS) entry which is preliminary data.</text>
</comment>
<sequence length="43" mass="4452">MGGRRFSGHGLTPGGLMIGAASEQRRNSIGQAAQVFRRAIAAP</sequence>
<protein>
    <submittedName>
        <fullName evidence="1">Uncharacterized protein</fullName>
    </submittedName>
</protein>
<proteinExistence type="predicted"/>
<evidence type="ECO:0000313" key="2">
    <source>
        <dbReference type="Proteomes" id="UP000188532"/>
    </source>
</evidence>
<gene>
    <name evidence="1" type="ORF">BZL29_6722</name>
</gene>
<dbReference type="AlphaFoldDB" id="A0A1V3WMK5"/>
<accession>A0A1V3WMK5</accession>
<reference evidence="1 2" key="1">
    <citation type="submission" date="2017-02" db="EMBL/GenBank/DDBJ databases">
        <title>Complete genome sequences of Mycobacterium kansasii strains isolated from rhesus macaques.</title>
        <authorList>
            <person name="Panda A."/>
            <person name="Nagaraj S."/>
            <person name="Zhao X."/>
            <person name="Tettelin H."/>
            <person name="Detolla L.J."/>
        </authorList>
    </citation>
    <scope>NUCLEOTIDE SEQUENCE [LARGE SCALE GENOMIC DNA]</scope>
    <source>
        <strain evidence="1 2">11-3469</strain>
    </source>
</reference>